<reference evidence="3" key="1">
    <citation type="submission" date="2017-05" db="EMBL/GenBank/DDBJ databases">
        <authorList>
            <person name="Sung H."/>
        </authorList>
    </citation>
    <scope>NUCLEOTIDE SEQUENCE [LARGE SCALE GENOMIC DNA]</scope>
    <source>
        <strain evidence="3">AR23208</strain>
    </source>
</reference>
<evidence type="ECO:0000313" key="2">
    <source>
        <dbReference type="EMBL" id="ARU63553.1"/>
    </source>
</evidence>
<organism evidence="2 3">
    <name type="scientific">Tumebacillus avium</name>
    <dbReference type="NCBI Taxonomy" id="1903704"/>
    <lineage>
        <taxon>Bacteria</taxon>
        <taxon>Bacillati</taxon>
        <taxon>Bacillota</taxon>
        <taxon>Bacilli</taxon>
        <taxon>Bacillales</taxon>
        <taxon>Alicyclobacillaceae</taxon>
        <taxon>Tumebacillus</taxon>
    </lineage>
</organism>
<dbReference type="InterPro" id="IPR009711">
    <property type="entry name" value="UPF0473"/>
</dbReference>
<evidence type="ECO:0000313" key="3">
    <source>
        <dbReference type="Proteomes" id="UP000195437"/>
    </source>
</evidence>
<dbReference type="RefSeq" id="WP_087458889.1">
    <property type="nucleotide sequence ID" value="NZ_CP021434.1"/>
</dbReference>
<dbReference type="HAMAP" id="MF_01448">
    <property type="entry name" value="UPF0473"/>
    <property type="match status" value="1"/>
</dbReference>
<keyword evidence="3" id="KW-1185">Reference proteome</keyword>
<sequence>MSEVQTERITLTDEDGTEHEFDVLEMLEVDQKMYAILQPVDAQDEEAVILRVEKDDEGNDVLAYIEDDAEWDKVAEEYDTILFEEQGGSDEDLQ</sequence>
<dbReference type="Pfam" id="PF06949">
    <property type="entry name" value="DUF1292"/>
    <property type="match status" value="1"/>
</dbReference>
<proteinExistence type="inferred from homology"/>
<gene>
    <name evidence="2" type="ORF">CBW65_22985</name>
</gene>
<dbReference type="Proteomes" id="UP000195437">
    <property type="component" value="Chromosome"/>
</dbReference>
<evidence type="ECO:0000256" key="1">
    <source>
        <dbReference type="HAMAP-Rule" id="MF_01448"/>
    </source>
</evidence>
<name>A0A1Y0IVZ0_9BACL</name>
<protein>
    <recommendedName>
        <fullName evidence="1">UPF0473 protein CBW65_22985</fullName>
    </recommendedName>
</protein>
<dbReference type="EMBL" id="CP021434">
    <property type="protein sequence ID" value="ARU63553.1"/>
    <property type="molecule type" value="Genomic_DNA"/>
</dbReference>
<accession>A0A1Y0IVZ0</accession>
<dbReference type="KEGG" id="tum:CBW65_22985"/>
<comment type="similarity">
    <text evidence="1">Belongs to the UPF0473 family.</text>
</comment>
<dbReference type="AlphaFoldDB" id="A0A1Y0IVZ0"/>
<dbReference type="OrthoDB" id="2086132at2"/>